<dbReference type="EMBL" id="JAVRRG010000098">
    <property type="protein sequence ID" value="KAK5086211.1"/>
    <property type="molecule type" value="Genomic_DNA"/>
</dbReference>
<accession>A0ABR0K4C9</accession>
<sequence>MQRECILVGELVVWDVHVQDIMRFYKIRSDDHDPDSFRIVGAVSPPSISSSDIRYLNDRSSLSYASFLSTDNRAHIVSELRVKALPTHLFLRSVVAEVIGAGFDRPANSRYWTLRFSRIVKVHHDRLVRDVVDSSAYQQMAQISTKSDDHDDDDSHSWLARLGYGNADSQSLAATTQPISSPHDSTSSTIQSSSPRRWKCRQIGTDKLASRPLNEALQNDKSRPVKKNAPLILITHCKQRHLAPSRSLIVSHPPKTLSSVQNRKVPTKLQLPTSPS</sequence>
<feature type="region of interest" description="Disordered" evidence="1">
    <location>
        <begin position="170"/>
        <end position="198"/>
    </location>
</feature>
<feature type="compositionally biased region" description="Polar residues" evidence="1">
    <location>
        <begin position="256"/>
        <end position="276"/>
    </location>
</feature>
<protein>
    <submittedName>
        <fullName evidence="2">Uncharacterized protein</fullName>
    </submittedName>
</protein>
<feature type="compositionally biased region" description="Low complexity" evidence="1">
    <location>
        <begin position="177"/>
        <end position="194"/>
    </location>
</feature>
<proteinExistence type="predicted"/>
<name>A0ABR0K4C9_9EURO</name>
<comment type="caution">
    <text evidence="2">The sequence shown here is derived from an EMBL/GenBank/DDBJ whole genome shotgun (WGS) entry which is preliminary data.</text>
</comment>
<reference evidence="2 3" key="1">
    <citation type="submission" date="2023-08" db="EMBL/GenBank/DDBJ databases">
        <title>Black Yeasts Isolated from many extreme environments.</title>
        <authorList>
            <person name="Coleine C."/>
            <person name="Stajich J.E."/>
            <person name="Selbmann L."/>
        </authorList>
    </citation>
    <scope>NUCLEOTIDE SEQUENCE [LARGE SCALE GENOMIC DNA]</scope>
    <source>
        <strain evidence="2 3">CCFEE 5885</strain>
    </source>
</reference>
<gene>
    <name evidence="2" type="ORF">LTR24_006996</name>
</gene>
<organism evidence="2 3">
    <name type="scientific">Lithohypha guttulata</name>
    <dbReference type="NCBI Taxonomy" id="1690604"/>
    <lineage>
        <taxon>Eukaryota</taxon>
        <taxon>Fungi</taxon>
        <taxon>Dikarya</taxon>
        <taxon>Ascomycota</taxon>
        <taxon>Pezizomycotina</taxon>
        <taxon>Eurotiomycetes</taxon>
        <taxon>Chaetothyriomycetidae</taxon>
        <taxon>Chaetothyriales</taxon>
        <taxon>Trichomeriaceae</taxon>
        <taxon>Lithohypha</taxon>
    </lineage>
</organism>
<keyword evidence="3" id="KW-1185">Reference proteome</keyword>
<evidence type="ECO:0000313" key="2">
    <source>
        <dbReference type="EMBL" id="KAK5086211.1"/>
    </source>
</evidence>
<dbReference type="InterPro" id="IPR012340">
    <property type="entry name" value="NA-bd_OB-fold"/>
</dbReference>
<evidence type="ECO:0000256" key="1">
    <source>
        <dbReference type="SAM" id="MobiDB-lite"/>
    </source>
</evidence>
<dbReference type="Proteomes" id="UP001345013">
    <property type="component" value="Unassembled WGS sequence"/>
</dbReference>
<feature type="region of interest" description="Disordered" evidence="1">
    <location>
        <begin position="253"/>
        <end position="276"/>
    </location>
</feature>
<dbReference type="Gene3D" id="2.40.50.140">
    <property type="entry name" value="Nucleic acid-binding proteins"/>
    <property type="match status" value="1"/>
</dbReference>
<evidence type="ECO:0000313" key="3">
    <source>
        <dbReference type="Proteomes" id="UP001345013"/>
    </source>
</evidence>